<dbReference type="EMBL" id="KN823028">
    <property type="protein sequence ID" value="KIO26175.1"/>
    <property type="molecule type" value="Genomic_DNA"/>
</dbReference>
<protein>
    <recommendedName>
        <fullName evidence="2">DUF6570 domain-containing protein</fullName>
    </recommendedName>
</protein>
<organism evidence="3 4">
    <name type="scientific">Tulasnella calospora MUT 4182</name>
    <dbReference type="NCBI Taxonomy" id="1051891"/>
    <lineage>
        <taxon>Eukaryota</taxon>
        <taxon>Fungi</taxon>
        <taxon>Dikarya</taxon>
        <taxon>Basidiomycota</taxon>
        <taxon>Agaricomycotina</taxon>
        <taxon>Agaricomycetes</taxon>
        <taxon>Cantharellales</taxon>
        <taxon>Tulasnellaceae</taxon>
        <taxon>Tulasnella</taxon>
    </lineage>
</organism>
<dbReference type="AlphaFoldDB" id="A0A0C3Q8L4"/>
<gene>
    <name evidence="3" type="ORF">M407DRAFT_24508</name>
</gene>
<evidence type="ECO:0000259" key="2">
    <source>
        <dbReference type="Pfam" id="PF20209"/>
    </source>
</evidence>
<evidence type="ECO:0000256" key="1">
    <source>
        <dbReference type="SAM" id="MobiDB-lite"/>
    </source>
</evidence>
<dbReference type="Proteomes" id="UP000054248">
    <property type="component" value="Unassembled WGS sequence"/>
</dbReference>
<proteinExistence type="predicted"/>
<feature type="compositionally biased region" description="Low complexity" evidence="1">
    <location>
        <begin position="143"/>
        <end position="152"/>
    </location>
</feature>
<evidence type="ECO:0000313" key="3">
    <source>
        <dbReference type="EMBL" id="KIO26175.1"/>
    </source>
</evidence>
<dbReference type="Pfam" id="PF20209">
    <property type="entry name" value="DUF6570"/>
    <property type="match status" value="2"/>
</dbReference>
<feature type="region of interest" description="Disordered" evidence="1">
    <location>
        <begin position="132"/>
        <end position="244"/>
    </location>
</feature>
<evidence type="ECO:0000313" key="4">
    <source>
        <dbReference type="Proteomes" id="UP000054248"/>
    </source>
</evidence>
<dbReference type="OrthoDB" id="3257061at2759"/>
<feature type="domain" description="DUF6570" evidence="2">
    <location>
        <begin position="60"/>
        <end position="101"/>
    </location>
</feature>
<feature type="compositionally biased region" description="Pro residues" evidence="1">
    <location>
        <begin position="171"/>
        <end position="182"/>
    </location>
</feature>
<reference evidence="4" key="2">
    <citation type="submission" date="2015-01" db="EMBL/GenBank/DDBJ databases">
        <title>Evolutionary Origins and Diversification of the Mycorrhizal Mutualists.</title>
        <authorList>
            <consortium name="DOE Joint Genome Institute"/>
            <consortium name="Mycorrhizal Genomics Consortium"/>
            <person name="Kohler A."/>
            <person name="Kuo A."/>
            <person name="Nagy L.G."/>
            <person name="Floudas D."/>
            <person name="Copeland A."/>
            <person name="Barry K.W."/>
            <person name="Cichocki N."/>
            <person name="Veneault-Fourrey C."/>
            <person name="LaButti K."/>
            <person name="Lindquist E.A."/>
            <person name="Lipzen A."/>
            <person name="Lundell T."/>
            <person name="Morin E."/>
            <person name="Murat C."/>
            <person name="Riley R."/>
            <person name="Ohm R."/>
            <person name="Sun H."/>
            <person name="Tunlid A."/>
            <person name="Henrissat B."/>
            <person name="Grigoriev I.V."/>
            <person name="Hibbett D.S."/>
            <person name="Martin F."/>
        </authorList>
    </citation>
    <scope>NUCLEOTIDE SEQUENCE [LARGE SCALE GENOMIC DNA]</scope>
    <source>
        <strain evidence="4">MUT 4182</strain>
    </source>
</reference>
<dbReference type="InterPro" id="IPR046700">
    <property type="entry name" value="DUF6570"/>
</dbReference>
<name>A0A0C3Q8L4_9AGAM</name>
<reference evidence="3 4" key="1">
    <citation type="submission" date="2014-04" db="EMBL/GenBank/DDBJ databases">
        <authorList>
            <consortium name="DOE Joint Genome Institute"/>
            <person name="Kuo A."/>
            <person name="Girlanda M."/>
            <person name="Perotto S."/>
            <person name="Kohler A."/>
            <person name="Nagy L.G."/>
            <person name="Floudas D."/>
            <person name="Copeland A."/>
            <person name="Barry K.W."/>
            <person name="Cichocki N."/>
            <person name="Veneault-Fourrey C."/>
            <person name="LaButti K."/>
            <person name="Lindquist E.A."/>
            <person name="Lipzen A."/>
            <person name="Lundell T."/>
            <person name="Morin E."/>
            <person name="Murat C."/>
            <person name="Sun H."/>
            <person name="Tunlid A."/>
            <person name="Henrissat B."/>
            <person name="Grigoriev I.V."/>
            <person name="Hibbett D.S."/>
            <person name="Martin F."/>
            <person name="Nordberg H.P."/>
            <person name="Cantor M.N."/>
            <person name="Hua S.X."/>
        </authorList>
    </citation>
    <scope>NUCLEOTIDE SEQUENCE [LARGE SCALE GENOMIC DNA]</scope>
    <source>
        <strain evidence="3 4">MUT 4182</strain>
    </source>
</reference>
<feature type="domain" description="DUF6570" evidence="2">
    <location>
        <begin position="1"/>
        <end position="47"/>
    </location>
</feature>
<sequence length="244" mass="26765">MPLFALANNLFRGSLPDRFQDLTWVEEMVCSTYRMTAHVTRLYQSSNPGDLLGSFRWFSSAPVKESALKYVFRIRKSKVWDFLLWLKVNNPLYKDRLLSLDQLALYDKDGCVPGLEDATIVDNHFSATDTFPHYRLSQPAPPQASGSAPSSPSKRKAEDQDVDFMVLSPAPKRPFPATPSRPPKAKGPSTPESKPLDGMILDESPLPATQASEGIRKTSPSTPSPAARLTRAGKAGAASSTNGK</sequence>
<accession>A0A0C3Q8L4</accession>
<dbReference type="STRING" id="1051891.A0A0C3Q8L4"/>
<dbReference type="HOGENOM" id="CLU_1138727_0_0_1"/>
<keyword evidence="4" id="KW-1185">Reference proteome</keyword>